<reference evidence="2" key="2">
    <citation type="submission" date="2020-05" db="UniProtKB">
        <authorList>
            <consortium name="EnsemblMetazoa"/>
        </authorList>
    </citation>
    <scope>IDENTIFICATION</scope>
</reference>
<reference evidence="1 3" key="1">
    <citation type="journal article" date="2014" name="BMC Genomics">
        <title>Genome sequence of Anopheles sinensis provides insight into genetics basis of mosquito competence for malaria parasites.</title>
        <authorList>
            <person name="Zhou D."/>
            <person name="Zhang D."/>
            <person name="Ding G."/>
            <person name="Shi L."/>
            <person name="Hou Q."/>
            <person name="Ye Y."/>
            <person name="Xu Y."/>
            <person name="Zhou H."/>
            <person name="Xiong C."/>
            <person name="Li S."/>
            <person name="Yu J."/>
            <person name="Hong S."/>
            <person name="Yu X."/>
            <person name="Zou P."/>
            <person name="Chen C."/>
            <person name="Chang X."/>
            <person name="Wang W."/>
            <person name="Lv Y."/>
            <person name="Sun Y."/>
            <person name="Ma L."/>
            <person name="Shen B."/>
            <person name="Zhu C."/>
        </authorList>
    </citation>
    <scope>NUCLEOTIDE SEQUENCE [LARGE SCALE GENOMIC DNA]</scope>
</reference>
<proteinExistence type="predicted"/>
<evidence type="ECO:0000313" key="2">
    <source>
        <dbReference type="EnsemblMetazoa" id="ASIC015858-PA"/>
    </source>
</evidence>
<dbReference type="AlphaFoldDB" id="A0A084WC41"/>
<evidence type="ECO:0000313" key="3">
    <source>
        <dbReference type="Proteomes" id="UP000030765"/>
    </source>
</evidence>
<dbReference type="EMBL" id="KE525333">
    <property type="protein sequence ID" value="KFB47785.1"/>
    <property type="molecule type" value="Genomic_DNA"/>
</dbReference>
<sequence length="93" mass="10003">MSSLAFAVRPLRTLVWCPLEVAGPSKPVRQKVLKATNGLDTTPVTRNALALPDKEDIHIPSVGRSVGRSVAFPRAYHVSSGLAAVDRSRKISI</sequence>
<keyword evidence="3" id="KW-1185">Reference proteome</keyword>
<organism evidence="1">
    <name type="scientific">Anopheles sinensis</name>
    <name type="common">Mosquito</name>
    <dbReference type="NCBI Taxonomy" id="74873"/>
    <lineage>
        <taxon>Eukaryota</taxon>
        <taxon>Metazoa</taxon>
        <taxon>Ecdysozoa</taxon>
        <taxon>Arthropoda</taxon>
        <taxon>Hexapoda</taxon>
        <taxon>Insecta</taxon>
        <taxon>Pterygota</taxon>
        <taxon>Neoptera</taxon>
        <taxon>Endopterygota</taxon>
        <taxon>Diptera</taxon>
        <taxon>Nematocera</taxon>
        <taxon>Culicoidea</taxon>
        <taxon>Culicidae</taxon>
        <taxon>Anophelinae</taxon>
        <taxon>Anopheles</taxon>
    </lineage>
</organism>
<dbReference type="EnsemblMetazoa" id="ASIC015858-RA">
    <property type="protein sequence ID" value="ASIC015858-PA"/>
    <property type="gene ID" value="ASIC015858"/>
</dbReference>
<gene>
    <name evidence="1" type="ORF">ZHAS_00015858</name>
</gene>
<name>A0A084WC41_ANOSI</name>
<accession>A0A084WC41</accession>
<dbReference type="Proteomes" id="UP000030765">
    <property type="component" value="Unassembled WGS sequence"/>
</dbReference>
<evidence type="ECO:0000313" key="1">
    <source>
        <dbReference type="EMBL" id="KFB47785.1"/>
    </source>
</evidence>
<dbReference type="EMBL" id="ATLV01022555">
    <property type="status" value="NOT_ANNOTATED_CDS"/>
    <property type="molecule type" value="Genomic_DNA"/>
</dbReference>
<protein>
    <submittedName>
        <fullName evidence="1 2">Uncharacterized protein</fullName>
    </submittedName>
</protein>
<dbReference type="VEuPathDB" id="VectorBase:ASIC015858"/>